<dbReference type="InterPro" id="IPR022025">
    <property type="entry name" value="Amidoligase_2"/>
</dbReference>
<name>A0AAI8VHN2_9PEZI</name>
<gene>
    <name evidence="1" type="ORF">KHLLAP_LOCUS5558</name>
</gene>
<keyword evidence="2" id="KW-1185">Reference proteome</keyword>
<evidence type="ECO:0000313" key="1">
    <source>
        <dbReference type="EMBL" id="CAJ2505090.1"/>
    </source>
</evidence>
<dbReference type="EMBL" id="CAUWAG010000007">
    <property type="protein sequence ID" value="CAJ2505090.1"/>
    <property type="molecule type" value="Genomic_DNA"/>
</dbReference>
<dbReference type="Proteomes" id="UP001295740">
    <property type="component" value="Unassembled WGS sequence"/>
</dbReference>
<reference evidence="1" key="1">
    <citation type="submission" date="2023-10" db="EMBL/GenBank/DDBJ databases">
        <authorList>
            <person name="Hackl T."/>
        </authorList>
    </citation>
    <scope>NUCLEOTIDE SEQUENCE</scope>
</reference>
<dbReference type="PANTHER" id="PTHR36847:SF1">
    <property type="entry name" value="AMIDOLIGASE ENZYME"/>
    <property type="match status" value="1"/>
</dbReference>
<comment type="caution">
    <text evidence="1">The sequence shown here is derived from an EMBL/GenBank/DDBJ whole genome shotgun (WGS) entry which is preliminary data.</text>
</comment>
<dbReference type="PANTHER" id="PTHR36847">
    <property type="entry name" value="AMIDOLIGASE ENZYME"/>
    <property type="match status" value="1"/>
</dbReference>
<dbReference type="AlphaFoldDB" id="A0AAI8VHN2"/>
<evidence type="ECO:0000313" key="2">
    <source>
        <dbReference type="Proteomes" id="UP001295740"/>
    </source>
</evidence>
<sequence length="441" mass="49662">MENTNTLEEEYEGLSNQVAETHISNFSKYDEVKAAENDKAGPLSFGLEFEFLVAYVDGDVDDPFIEMVDPNPEDKRPLIGCKSSGSPYDGNIIRKVASALSKVASAPVRLCEDDTFHEPHDNVPVYDAWRVGHDSSIVPGSEILNKGYRFIDCEVSSPVISTYDPTQRMQIQDIVRALRGLRVHLNESTSVHVHIGRCEEAFSLLTVKKLCTMLWFLEEQLLDLNHPSRKNSKYCYMVTKYSVLARKTLEDLQNEETGVNQNLRDLEEMDEHAPAAKAPLADVTELQRAQLRRIWGCTDLEELARLMLGNTNARETDPRAVIQRGSVGFKRFMPAGKSGGNTQTFEFRQQIGCLDADHILRWVNVCQAFTDFARRSGPLTFRDFLVNVVNQKPGEKYSAFDMLKDLGIRTTYWKAHAAALRQTKELYPGGETGGLFVPQTA</sequence>
<dbReference type="Pfam" id="PF12224">
    <property type="entry name" value="Amidoligase_2"/>
    <property type="match status" value="1"/>
</dbReference>
<proteinExistence type="predicted"/>
<protein>
    <submittedName>
        <fullName evidence="1">Uu.00g124840.m01.CDS01</fullName>
    </submittedName>
</protein>
<accession>A0AAI8VHN2</accession>
<organism evidence="1 2">
    <name type="scientific">Anthostomella pinea</name>
    <dbReference type="NCBI Taxonomy" id="933095"/>
    <lineage>
        <taxon>Eukaryota</taxon>
        <taxon>Fungi</taxon>
        <taxon>Dikarya</taxon>
        <taxon>Ascomycota</taxon>
        <taxon>Pezizomycotina</taxon>
        <taxon>Sordariomycetes</taxon>
        <taxon>Xylariomycetidae</taxon>
        <taxon>Xylariales</taxon>
        <taxon>Xylariaceae</taxon>
        <taxon>Anthostomella</taxon>
    </lineage>
</organism>